<evidence type="ECO:0000313" key="1">
    <source>
        <dbReference type="EMBL" id="KAK8215251.1"/>
    </source>
</evidence>
<keyword evidence="2" id="KW-1185">Reference proteome</keyword>
<accession>A0ACC3SJA4</accession>
<name>A0ACC3SJA4_9PEZI</name>
<protein>
    <submittedName>
        <fullName evidence="1">Uncharacterized protein</fullName>
    </submittedName>
</protein>
<evidence type="ECO:0000313" key="2">
    <source>
        <dbReference type="Proteomes" id="UP001320706"/>
    </source>
</evidence>
<comment type="caution">
    <text evidence="1">The sequence shown here is derived from an EMBL/GenBank/DDBJ whole genome shotgun (WGS) entry which is preliminary data.</text>
</comment>
<proteinExistence type="predicted"/>
<dbReference type="EMBL" id="JAMKPW020000009">
    <property type="protein sequence ID" value="KAK8215251.1"/>
    <property type="molecule type" value="Genomic_DNA"/>
</dbReference>
<organism evidence="1 2">
    <name type="scientific">Zalaria obscura</name>
    <dbReference type="NCBI Taxonomy" id="2024903"/>
    <lineage>
        <taxon>Eukaryota</taxon>
        <taxon>Fungi</taxon>
        <taxon>Dikarya</taxon>
        <taxon>Ascomycota</taxon>
        <taxon>Pezizomycotina</taxon>
        <taxon>Dothideomycetes</taxon>
        <taxon>Dothideomycetidae</taxon>
        <taxon>Dothideales</taxon>
        <taxon>Zalariaceae</taxon>
        <taxon>Zalaria</taxon>
    </lineage>
</organism>
<sequence>MFLSSAKQQSSGDLKPLKLHAHATGPNPYKIAIVLEALHVPYEVKMWEFGDGPNGVKGPEFLKINENGRVPAVEDPNTGVVSWESGAIINYLLRVYDKQNALGPKGESEQDKVDFDKWNFFLLTSLGPMMGQTNWYKHYNEQKNDDALERYVAQSYRTFDVFEGQLRRTNGDSVLPGGFSAADANFYPWVNQYEFAGLNLDKYPLIQKWYQKVGEMEAVKKGYERMESAA</sequence>
<reference evidence="1" key="1">
    <citation type="submission" date="2024-02" db="EMBL/GenBank/DDBJ databases">
        <title>Metagenome Assembled Genome of Zalaria obscura JY119.</title>
        <authorList>
            <person name="Vighnesh L."/>
            <person name="Jagadeeshwari U."/>
            <person name="Venkata Ramana C."/>
            <person name="Sasikala C."/>
        </authorList>
    </citation>
    <scope>NUCLEOTIDE SEQUENCE</scope>
    <source>
        <strain evidence="1">JY119</strain>
    </source>
</reference>
<dbReference type="Proteomes" id="UP001320706">
    <property type="component" value="Unassembled WGS sequence"/>
</dbReference>
<gene>
    <name evidence="1" type="ORF">M8818_002263</name>
</gene>